<dbReference type="Gene3D" id="2.60.200.40">
    <property type="match status" value="1"/>
</dbReference>
<feature type="domain" description="DAGKc" evidence="45">
    <location>
        <begin position="480"/>
        <end position="614"/>
    </location>
</feature>
<dbReference type="SUPFAM" id="SSF111331">
    <property type="entry name" value="NAD kinase/diacylglycerol kinase-like"/>
    <property type="match status" value="1"/>
</dbReference>
<keyword evidence="20" id="KW-0472">Membrane</keyword>
<keyword evidence="21" id="KW-0539">Nucleus</keyword>
<keyword evidence="9" id="KW-0597">Phosphoprotein</keyword>
<feature type="region of interest" description="Disordered" evidence="44">
    <location>
        <begin position="440"/>
        <end position="467"/>
    </location>
</feature>
<dbReference type="SUPFAM" id="SSF48403">
    <property type="entry name" value="Ankyrin repeat"/>
    <property type="match status" value="1"/>
</dbReference>
<evidence type="ECO:0000256" key="12">
    <source>
        <dbReference type="ARBA" id="ARBA00022737"/>
    </source>
</evidence>
<comment type="catalytic activity">
    <reaction evidence="36">
        <text>1-octadecanoyl-2-(4Z,7Z,10Z,13Z,16Z,19Z-docosahexaenoyl)-sn-glycerol + ATP = 1-octadecanoyl-2-(4Z,7Z,10Z,13Z,16Z,19Z-docosahexaenoyl)-sn-glycero-3-phosphate + ADP + H(+)</text>
        <dbReference type="Rhea" id="RHEA:40359"/>
        <dbReference type="ChEBI" id="CHEBI:15378"/>
        <dbReference type="ChEBI" id="CHEBI:30616"/>
        <dbReference type="ChEBI" id="CHEBI:77129"/>
        <dbReference type="ChEBI" id="CHEBI:77130"/>
        <dbReference type="ChEBI" id="CHEBI:456216"/>
    </reaction>
    <physiologicalReaction direction="left-to-right" evidence="36">
        <dbReference type="Rhea" id="RHEA:40360"/>
    </physiologicalReaction>
</comment>
<keyword evidence="11" id="KW-0479">Metal-binding</keyword>
<evidence type="ECO:0000256" key="38">
    <source>
        <dbReference type="ARBA" id="ARBA00051008"/>
    </source>
</evidence>
<comment type="catalytic activity">
    <reaction evidence="24">
        <text>1,2-didecanoyl-sn-glycerol + ATP = 1,2-didecanoyl-sn-glycero-3-phosphate + ADP + H(+)</text>
        <dbReference type="Rhea" id="RHEA:43428"/>
        <dbReference type="ChEBI" id="CHEBI:15378"/>
        <dbReference type="ChEBI" id="CHEBI:18155"/>
        <dbReference type="ChEBI" id="CHEBI:30616"/>
        <dbReference type="ChEBI" id="CHEBI:78227"/>
        <dbReference type="ChEBI" id="CHEBI:456216"/>
    </reaction>
    <physiologicalReaction direction="left-to-right" evidence="24">
        <dbReference type="Rhea" id="RHEA:43429"/>
    </physiologicalReaction>
</comment>
<evidence type="ECO:0000256" key="16">
    <source>
        <dbReference type="ARBA" id="ARBA00022833"/>
    </source>
</evidence>
<comment type="catalytic activity">
    <reaction evidence="32">
        <text>1-O-hexadecyl-2-acetyl-sn-glycerol + ATP = 1-O-hexadecyl-2-acetyl-sn-glycero-3-phosphate + ADP + H(+)</text>
        <dbReference type="Rhea" id="RHEA:41676"/>
        <dbReference type="ChEBI" id="CHEBI:15378"/>
        <dbReference type="ChEBI" id="CHEBI:30616"/>
        <dbReference type="ChEBI" id="CHEBI:75936"/>
        <dbReference type="ChEBI" id="CHEBI:78385"/>
        <dbReference type="ChEBI" id="CHEBI:456216"/>
    </reaction>
    <physiologicalReaction direction="left-to-right" evidence="32">
        <dbReference type="Rhea" id="RHEA:41677"/>
    </physiologicalReaction>
</comment>
<comment type="catalytic activity">
    <reaction evidence="26">
        <text>a 1,2-diacyl-sn-glycerol + ATP = a 1,2-diacyl-sn-glycero-3-phosphate + ADP + H(+)</text>
        <dbReference type="Rhea" id="RHEA:10272"/>
        <dbReference type="ChEBI" id="CHEBI:15378"/>
        <dbReference type="ChEBI" id="CHEBI:17815"/>
        <dbReference type="ChEBI" id="CHEBI:30616"/>
        <dbReference type="ChEBI" id="CHEBI:58608"/>
        <dbReference type="ChEBI" id="CHEBI:456216"/>
        <dbReference type="EC" id="2.7.1.107"/>
    </reaction>
    <physiologicalReaction direction="left-to-right" evidence="26">
        <dbReference type="Rhea" id="RHEA:10273"/>
    </physiologicalReaction>
</comment>
<evidence type="ECO:0000313" key="47">
    <source>
        <dbReference type="Proteomes" id="UP001274896"/>
    </source>
</evidence>
<evidence type="ECO:0000256" key="7">
    <source>
        <dbReference type="ARBA" id="ARBA00022475"/>
    </source>
</evidence>
<evidence type="ECO:0000256" key="10">
    <source>
        <dbReference type="ARBA" id="ARBA00022679"/>
    </source>
</evidence>
<evidence type="ECO:0000256" key="2">
    <source>
        <dbReference type="ARBA" id="ARBA00004236"/>
    </source>
</evidence>
<dbReference type="CDD" id="cd20895">
    <property type="entry name" value="C1_DGKzeta_rpt2"/>
    <property type="match status" value="1"/>
</dbReference>
<keyword evidence="15 43" id="KW-0418">Kinase</keyword>
<dbReference type="Pfam" id="PF00609">
    <property type="entry name" value="DAGK_acc"/>
    <property type="match status" value="1"/>
</dbReference>
<comment type="caution">
    <text evidence="46">The sequence shown here is derived from an EMBL/GenBank/DDBJ whole genome shotgun (WGS) entry which is preliminary data.</text>
</comment>
<keyword evidence="19" id="KW-0443">Lipid metabolism</keyword>
<evidence type="ECO:0000256" key="17">
    <source>
        <dbReference type="ARBA" id="ARBA00022840"/>
    </source>
</evidence>
<comment type="catalytic activity">
    <reaction evidence="39">
        <text>1,2-ditetradecanoyl-sn-glycerol + ATP = 1,2-ditetradecanoyl-sn-glycero-3-phosphate + ADP + H(+)</text>
        <dbReference type="Rhea" id="RHEA:43444"/>
        <dbReference type="ChEBI" id="CHEBI:15378"/>
        <dbReference type="ChEBI" id="CHEBI:30616"/>
        <dbReference type="ChEBI" id="CHEBI:80651"/>
        <dbReference type="ChEBI" id="CHEBI:83550"/>
        <dbReference type="ChEBI" id="CHEBI:456216"/>
    </reaction>
    <physiologicalReaction direction="left-to-right" evidence="39">
        <dbReference type="Rhea" id="RHEA:43445"/>
    </physiologicalReaction>
</comment>
<comment type="catalytic activity">
    <reaction evidence="30">
        <text>1-O-hexadecyl-2-(9Z-octadecenoyl)-sn-glycerol + ATP = 1-O-hexadecyl-2-(9Z-octadecenoyl)-sn-glycero-3-phosphate + ADP + H(+)</text>
        <dbReference type="Rhea" id="RHEA:40407"/>
        <dbReference type="ChEBI" id="CHEBI:15378"/>
        <dbReference type="ChEBI" id="CHEBI:30616"/>
        <dbReference type="ChEBI" id="CHEBI:77185"/>
        <dbReference type="ChEBI" id="CHEBI:77187"/>
        <dbReference type="ChEBI" id="CHEBI:456216"/>
    </reaction>
    <physiologicalReaction direction="left-to-right" evidence="30">
        <dbReference type="Rhea" id="RHEA:40408"/>
    </physiologicalReaction>
</comment>
<evidence type="ECO:0000259" key="45">
    <source>
        <dbReference type="PROSITE" id="PS50146"/>
    </source>
</evidence>
<dbReference type="GO" id="GO:0004143">
    <property type="term" value="F:ATP-dependent diacylglycerol kinase activity"/>
    <property type="evidence" value="ECO:0007669"/>
    <property type="project" value="UniProtKB-EC"/>
</dbReference>
<evidence type="ECO:0000256" key="40">
    <source>
        <dbReference type="ARBA" id="ARBA00051725"/>
    </source>
</evidence>
<evidence type="ECO:0000256" key="26">
    <source>
        <dbReference type="ARBA" id="ARBA00023411"/>
    </source>
</evidence>
<comment type="catalytic activity">
    <reaction evidence="23">
        <text>1,2-di-(9Z-octadecenoyl)-sn-glycerol + ATP = 1,2-di-(9Z-octadecenoyl)-sn-glycero-3-phosphate + ADP + H(+)</text>
        <dbReference type="Rhea" id="RHEA:40327"/>
        <dbReference type="ChEBI" id="CHEBI:15378"/>
        <dbReference type="ChEBI" id="CHEBI:30616"/>
        <dbReference type="ChEBI" id="CHEBI:52333"/>
        <dbReference type="ChEBI" id="CHEBI:74546"/>
        <dbReference type="ChEBI" id="CHEBI:456216"/>
    </reaction>
    <physiologicalReaction direction="left-to-right" evidence="23">
        <dbReference type="Rhea" id="RHEA:40328"/>
    </physiologicalReaction>
</comment>
<keyword evidence="16" id="KW-0862">Zinc</keyword>
<comment type="catalytic activity">
    <reaction evidence="29">
        <text>1-hexadecanoyl-2-(9Z-octadecenoyl)-sn-glycerol + ATP = 1-hexadecanoyl-2-(9Z-octadecenoyl)-sn-glycero-3-phosphate + ADP + H(+)</text>
        <dbReference type="Rhea" id="RHEA:43416"/>
        <dbReference type="ChEBI" id="CHEBI:15378"/>
        <dbReference type="ChEBI" id="CHEBI:30616"/>
        <dbReference type="ChEBI" id="CHEBI:64839"/>
        <dbReference type="ChEBI" id="CHEBI:75466"/>
        <dbReference type="ChEBI" id="CHEBI:456216"/>
    </reaction>
    <physiologicalReaction direction="left-to-right" evidence="29">
        <dbReference type="Rhea" id="RHEA:43417"/>
    </physiologicalReaction>
</comment>
<dbReference type="Gene3D" id="1.25.40.20">
    <property type="entry name" value="Ankyrin repeat-containing domain"/>
    <property type="match status" value="1"/>
</dbReference>
<dbReference type="GO" id="GO:0008270">
    <property type="term" value="F:zinc ion binding"/>
    <property type="evidence" value="ECO:0007669"/>
    <property type="project" value="UniProtKB-KW"/>
</dbReference>
<evidence type="ECO:0000256" key="18">
    <source>
        <dbReference type="ARBA" id="ARBA00023043"/>
    </source>
</evidence>
<evidence type="ECO:0000256" key="8">
    <source>
        <dbReference type="ARBA" id="ARBA00022490"/>
    </source>
</evidence>
<evidence type="ECO:0000256" key="3">
    <source>
        <dbReference type="ARBA" id="ARBA00004510"/>
    </source>
</evidence>
<comment type="catalytic activity">
    <reaction evidence="40">
        <text>1-eicosanoyl-2-(5Z,8Z,11Z,14Z)-eicosatetraenoyl-sn-glycerol + ATP = 1-eicosanoyl-2-(5Z,8Z,11Z,14Z)-eicosatetraenoyl-sn-glycero-3-phosphate + ADP + H(+)</text>
        <dbReference type="Rhea" id="RHEA:40331"/>
        <dbReference type="ChEBI" id="CHEBI:15378"/>
        <dbReference type="ChEBI" id="CHEBI:30616"/>
        <dbReference type="ChEBI" id="CHEBI:77094"/>
        <dbReference type="ChEBI" id="CHEBI:87223"/>
        <dbReference type="ChEBI" id="CHEBI:456216"/>
    </reaction>
    <physiologicalReaction direction="left-to-right" evidence="40">
        <dbReference type="Rhea" id="RHEA:40332"/>
    </physiologicalReaction>
</comment>
<evidence type="ECO:0000256" key="39">
    <source>
        <dbReference type="ARBA" id="ARBA00051332"/>
    </source>
</evidence>
<evidence type="ECO:0000256" key="34">
    <source>
        <dbReference type="ARBA" id="ARBA00050429"/>
    </source>
</evidence>
<dbReference type="InterPro" id="IPR047485">
    <property type="entry name" value="C1_DGKzeta_rpt1"/>
</dbReference>
<dbReference type="PROSITE" id="PS50146">
    <property type="entry name" value="DAGK"/>
    <property type="match status" value="1"/>
</dbReference>
<dbReference type="GO" id="GO:0098978">
    <property type="term" value="C:glutamatergic synapse"/>
    <property type="evidence" value="ECO:0007669"/>
    <property type="project" value="TreeGrafter"/>
</dbReference>
<dbReference type="PROSITE" id="PS50088">
    <property type="entry name" value="ANK_REPEAT"/>
    <property type="match status" value="1"/>
</dbReference>
<feature type="non-terminal residue" evidence="46">
    <location>
        <position position="1212"/>
    </location>
</feature>
<keyword evidence="22" id="KW-0966">Cell projection</keyword>
<dbReference type="InterPro" id="IPR016064">
    <property type="entry name" value="NAD/diacylglycerol_kinase_sf"/>
</dbReference>
<dbReference type="FunFam" id="1.25.40.20:FF:000034">
    <property type="entry name" value="Diacylglycerol kinase"/>
    <property type="match status" value="1"/>
</dbReference>
<comment type="catalytic activity">
    <reaction evidence="27">
        <text>1-O-hexadecyl-sn-glycerol + ATP = 1-O-hexadecyl-sn-glycero-3-phosphate + ADP + H(+)</text>
        <dbReference type="Rhea" id="RHEA:41672"/>
        <dbReference type="ChEBI" id="CHEBI:15378"/>
        <dbReference type="ChEBI" id="CHEBI:30616"/>
        <dbReference type="ChEBI" id="CHEBI:34115"/>
        <dbReference type="ChEBI" id="CHEBI:77580"/>
        <dbReference type="ChEBI" id="CHEBI:456216"/>
    </reaction>
    <physiologicalReaction direction="left-to-right" evidence="27">
        <dbReference type="Rhea" id="RHEA:41673"/>
    </physiologicalReaction>
</comment>
<dbReference type="GO" id="GO:0005634">
    <property type="term" value="C:nucleus"/>
    <property type="evidence" value="ECO:0007669"/>
    <property type="project" value="UniProtKB-SubCell"/>
</dbReference>
<keyword evidence="47" id="KW-1185">Reference proteome</keyword>
<evidence type="ECO:0000256" key="23">
    <source>
        <dbReference type="ARBA" id="ARBA00023371"/>
    </source>
</evidence>
<evidence type="ECO:0000256" key="42">
    <source>
        <dbReference type="PROSITE-ProRule" id="PRU00023"/>
    </source>
</evidence>
<evidence type="ECO:0000256" key="15">
    <source>
        <dbReference type="ARBA" id="ARBA00022777"/>
    </source>
</evidence>
<keyword evidence="18 42" id="KW-0040">ANK repeat</keyword>
<organism evidence="46 47">
    <name type="scientific">Hemibagrus guttatus</name>
    <dbReference type="NCBI Taxonomy" id="175788"/>
    <lineage>
        <taxon>Eukaryota</taxon>
        <taxon>Metazoa</taxon>
        <taxon>Chordata</taxon>
        <taxon>Craniata</taxon>
        <taxon>Vertebrata</taxon>
        <taxon>Euteleostomi</taxon>
        <taxon>Actinopterygii</taxon>
        <taxon>Neopterygii</taxon>
        <taxon>Teleostei</taxon>
        <taxon>Ostariophysi</taxon>
        <taxon>Siluriformes</taxon>
        <taxon>Bagridae</taxon>
        <taxon>Hemibagrus</taxon>
    </lineage>
</organism>
<feature type="compositionally biased region" description="Basic residues" evidence="44">
    <location>
        <begin position="446"/>
        <end position="461"/>
    </location>
</feature>
<comment type="catalytic activity">
    <reaction evidence="33">
        <text>a 1-O-alkyl-sn-glycerol + ATP = a 1-O-alkyl-sn-glycero-3-phosphate + ADP + H(+)</text>
        <dbReference type="Rhea" id="RHEA:16937"/>
        <dbReference type="ChEBI" id="CHEBI:15378"/>
        <dbReference type="ChEBI" id="CHEBI:15850"/>
        <dbReference type="ChEBI" id="CHEBI:30616"/>
        <dbReference type="ChEBI" id="CHEBI:58014"/>
        <dbReference type="ChEBI" id="CHEBI:456216"/>
        <dbReference type="EC" id="2.7.1.93"/>
    </reaction>
    <physiologicalReaction direction="left-to-right" evidence="33">
        <dbReference type="Rhea" id="RHEA:16938"/>
    </physiologicalReaction>
</comment>
<evidence type="ECO:0000256" key="24">
    <source>
        <dbReference type="ARBA" id="ARBA00023395"/>
    </source>
</evidence>
<keyword evidence="17 43" id="KW-0067">ATP-binding</keyword>
<keyword evidence="12" id="KW-0677">Repeat</keyword>
<evidence type="ECO:0000256" key="44">
    <source>
        <dbReference type="SAM" id="MobiDB-lite"/>
    </source>
</evidence>
<dbReference type="InterPro" id="IPR056383">
    <property type="entry name" value="DGKI-like_dom"/>
</dbReference>
<comment type="catalytic activity">
    <reaction evidence="28">
        <text>1-O-hexadecyl-2-(5Z,8Z,11Z,14Z-eicosatetraenoyl)-sn-glycerol + ATP = 1-O-hexadecyl-2-(5Z,8Z,11Z,14Z-eicosatetraenoyl)-sn-glycero-3-phosphate + ADP + H(+)</text>
        <dbReference type="Rhea" id="RHEA:40403"/>
        <dbReference type="ChEBI" id="CHEBI:15378"/>
        <dbReference type="ChEBI" id="CHEBI:30616"/>
        <dbReference type="ChEBI" id="CHEBI:77184"/>
        <dbReference type="ChEBI" id="CHEBI:77186"/>
        <dbReference type="ChEBI" id="CHEBI:456216"/>
    </reaction>
    <physiologicalReaction direction="left-to-right" evidence="28">
        <dbReference type="Rhea" id="RHEA:40404"/>
    </physiologicalReaction>
</comment>
<evidence type="ECO:0000256" key="43">
    <source>
        <dbReference type="RuleBase" id="RU361128"/>
    </source>
</evidence>
<protein>
    <recommendedName>
        <fullName evidence="43">Diacylglycerol kinase</fullName>
        <shortName evidence="43">DAG kinase</shortName>
        <ecNumber evidence="43">2.7.1.107</ecNumber>
    </recommendedName>
</protein>
<dbReference type="InterPro" id="IPR036770">
    <property type="entry name" value="Ankyrin_rpt-contain_sf"/>
</dbReference>
<dbReference type="InterPro" id="IPR037607">
    <property type="entry name" value="DGK"/>
</dbReference>
<dbReference type="GO" id="GO:0047649">
    <property type="term" value="F:alkylglycerol kinase activity"/>
    <property type="evidence" value="ECO:0007669"/>
    <property type="project" value="UniProtKB-EC"/>
</dbReference>
<comment type="catalytic activity">
    <reaction evidence="25">
        <text>1-octadecanoyl-2-(5Z,8Z,11Z,14Z-eicosatetraenoyl)-sn-glycerol + ATP = 1-octadecanoyl-2-(5Z,8Z,11Z,14Z-eicosatetraenoyl)-sn-glycero-3-phosphate + ADP + H(+)</text>
        <dbReference type="Rhea" id="RHEA:40323"/>
        <dbReference type="ChEBI" id="CHEBI:15378"/>
        <dbReference type="ChEBI" id="CHEBI:30616"/>
        <dbReference type="ChEBI" id="CHEBI:75728"/>
        <dbReference type="ChEBI" id="CHEBI:77091"/>
        <dbReference type="ChEBI" id="CHEBI:456216"/>
    </reaction>
    <physiologicalReaction direction="left-to-right" evidence="25">
        <dbReference type="Rhea" id="RHEA:40324"/>
    </physiologicalReaction>
</comment>
<dbReference type="AlphaFoldDB" id="A0AAE0UK71"/>
<evidence type="ECO:0000256" key="6">
    <source>
        <dbReference type="ARBA" id="ARBA00009280"/>
    </source>
</evidence>
<evidence type="ECO:0000256" key="4">
    <source>
        <dbReference type="ARBA" id="ARBA00004514"/>
    </source>
</evidence>
<dbReference type="Pfam" id="PF12796">
    <property type="entry name" value="Ank_2"/>
    <property type="match status" value="1"/>
</dbReference>
<evidence type="ECO:0000256" key="9">
    <source>
        <dbReference type="ARBA" id="ARBA00022553"/>
    </source>
</evidence>
<dbReference type="EC" id="2.7.1.107" evidence="43"/>
<evidence type="ECO:0000256" key="14">
    <source>
        <dbReference type="ARBA" id="ARBA00022771"/>
    </source>
</evidence>
<feature type="repeat" description="ANK" evidence="42">
    <location>
        <begin position="1141"/>
        <end position="1173"/>
    </location>
</feature>
<evidence type="ECO:0000256" key="19">
    <source>
        <dbReference type="ARBA" id="ARBA00023098"/>
    </source>
</evidence>
<gene>
    <name evidence="46" type="ORF">QTP70_024339</name>
</gene>
<comment type="catalytic activity">
    <reaction evidence="38">
        <text>1-octadecanoyl-2-(9Z-octadecenoyl)-sn-glycerol + ATP = 1-octadecanoyl-2-(9Z-octadecenoyl)-sn-glycero-3-phosphate + ADP + H(+)</text>
        <dbReference type="Rhea" id="RHEA:43424"/>
        <dbReference type="ChEBI" id="CHEBI:15378"/>
        <dbReference type="ChEBI" id="CHEBI:30616"/>
        <dbReference type="ChEBI" id="CHEBI:74560"/>
        <dbReference type="ChEBI" id="CHEBI:75468"/>
        <dbReference type="ChEBI" id="CHEBI:456216"/>
    </reaction>
    <physiologicalReaction direction="left-to-right" evidence="38">
        <dbReference type="Rhea" id="RHEA:43425"/>
    </physiologicalReaction>
</comment>
<evidence type="ECO:0000256" key="1">
    <source>
        <dbReference type="ARBA" id="ARBA00004123"/>
    </source>
</evidence>
<dbReference type="Pfam" id="PF00130">
    <property type="entry name" value="C1_1"/>
    <property type="match status" value="1"/>
</dbReference>
<dbReference type="GO" id="GO:0005829">
    <property type="term" value="C:cytosol"/>
    <property type="evidence" value="ECO:0007669"/>
    <property type="project" value="UniProtKB-SubCell"/>
</dbReference>
<comment type="catalytic activity">
    <reaction evidence="31">
        <text>1-O-alkyl-2-acyl-sn-glycerol + ATP = 1-O-alkyl-2-acyl-sn-glycero-3-phosphate + ADP + H(+)</text>
        <dbReference type="Rhea" id="RHEA:44072"/>
        <dbReference type="ChEBI" id="CHEBI:15378"/>
        <dbReference type="ChEBI" id="CHEBI:30616"/>
        <dbReference type="ChEBI" id="CHEBI:52595"/>
        <dbReference type="ChEBI" id="CHEBI:73332"/>
        <dbReference type="ChEBI" id="CHEBI:456216"/>
    </reaction>
    <physiologicalReaction direction="left-to-right" evidence="31">
        <dbReference type="Rhea" id="RHEA:44073"/>
    </physiologicalReaction>
</comment>
<evidence type="ECO:0000256" key="11">
    <source>
        <dbReference type="ARBA" id="ARBA00022723"/>
    </source>
</evidence>
<dbReference type="FunFam" id="3.40.50.10330:FF:000002">
    <property type="entry name" value="Diacylglycerol kinase"/>
    <property type="match status" value="1"/>
</dbReference>
<dbReference type="GO" id="GO:0005886">
    <property type="term" value="C:plasma membrane"/>
    <property type="evidence" value="ECO:0007669"/>
    <property type="project" value="UniProtKB-SubCell"/>
</dbReference>
<evidence type="ECO:0000256" key="30">
    <source>
        <dbReference type="ARBA" id="ARBA00034638"/>
    </source>
</evidence>
<feature type="region of interest" description="Disordered" evidence="44">
    <location>
        <begin position="986"/>
        <end position="1022"/>
    </location>
</feature>
<evidence type="ECO:0000256" key="20">
    <source>
        <dbReference type="ARBA" id="ARBA00023136"/>
    </source>
</evidence>
<name>A0AAE0UK71_9TELE</name>
<evidence type="ECO:0000256" key="41">
    <source>
        <dbReference type="ARBA" id="ARBA00060536"/>
    </source>
</evidence>
<dbReference type="InterPro" id="IPR002110">
    <property type="entry name" value="Ankyrin_rpt"/>
</dbReference>
<keyword evidence="10 43" id="KW-0808">Transferase</keyword>
<evidence type="ECO:0000256" key="36">
    <source>
        <dbReference type="ARBA" id="ARBA00050789"/>
    </source>
</evidence>
<dbReference type="Pfam" id="PF00781">
    <property type="entry name" value="DAGK_cat"/>
    <property type="match status" value="1"/>
</dbReference>
<dbReference type="InterPro" id="IPR001206">
    <property type="entry name" value="Diacylglycerol_kinase_cat_dom"/>
</dbReference>
<keyword evidence="8" id="KW-0963">Cytoplasm</keyword>
<evidence type="ECO:0000256" key="32">
    <source>
        <dbReference type="ARBA" id="ARBA00034647"/>
    </source>
</evidence>
<evidence type="ECO:0000256" key="35">
    <source>
        <dbReference type="ARBA" id="ARBA00050690"/>
    </source>
</evidence>
<comment type="subcellular location">
    <subcellularLocation>
        <location evidence="2">Cell membrane</location>
    </subcellularLocation>
    <subcellularLocation>
        <location evidence="3">Cell projection</location>
        <location evidence="3">Lamellipodium</location>
    </subcellularLocation>
    <subcellularLocation>
        <location evidence="4">Cytoplasm</location>
        <location evidence="4">Cytosol</location>
    </subcellularLocation>
    <subcellularLocation>
        <location evidence="1">Nucleus</location>
    </subcellularLocation>
</comment>
<evidence type="ECO:0000256" key="37">
    <source>
        <dbReference type="ARBA" id="ARBA00050897"/>
    </source>
</evidence>
<evidence type="ECO:0000256" key="13">
    <source>
        <dbReference type="ARBA" id="ARBA00022741"/>
    </source>
</evidence>
<evidence type="ECO:0000256" key="29">
    <source>
        <dbReference type="ARBA" id="ARBA00034636"/>
    </source>
</evidence>
<dbReference type="GO" id="GO:0005524">
    <property type="term" value="F:ATP binding"/>
    <property type="evidence" value="ECO:0007669"/>
    <property type="project" value="UniProtKB-KW"/>
</dbReference>
<evidence type="ECO:0000256" key="5">
    <source>
        <dbReference type="ARBA" id="ARBA00005175"/>
    </source>
</evidence>
<comment type="pathway">
    <text evidence="41">Glycerolipid metabolism.</text>
</comment>
<dbReference type="GO" id="GO:0006629">
    <property type="term" value="P:lipid metabolic process"/>
    <property type="evidence" value="ECO:0007669"/>
    <property type="project" value="UniProtKB-KW"/>
</dbReference>
<feature type="region of interest" description="Disordered" evidence="44">
    <location>
        <begin position="101"/>
        <end position="126"/>
    </location>
</feature>
<dbReference type="GO" id="GO:0030027">
    <property type="term" value="C:lamellipodium"/>
    <property type="evidence" value="ECO:0007669"/>
    <property type="project" value="UniProtKB-SubCell"/>
</dbReference>
<dbReference type="InterPro" id="IPR017438">
    <property type="entry name" value="ATP-NAD_kinase_N"/>
</dbReference>
<evidence type="ECO:0000256" key="21">
    <source>
        <dbReference type="ARBA" id="ARBA00023242"/>
    </source>
</evidence>
<accession>A0AAE0UK71</accession>
<evidence type="ECO:0000256" key="25">
    <source>
        <dbReference type="ARBA" id="ARBA00023400"/>
    </source>
</evidence>
<evidence type="ECO:0000256" key="22">
    <source>
        <dbReference type="ARBA" id="ARBA00023273"/>
    </source>
</evidence>
<comment type="catalytic activity">
    <reaction evidence="34">
        <text>1-(9Z-octadecenoyl)-2-hexadecanoyl-sn-glycerol + ATP = 1-(9Z)-octadecenoyl-2-hexadecanoyl-sn-glycero-3-phosphate + ADP + H(+)</text>
        <dbReference type="Rhea" id="RHEA:43420"/>
        <dbReference type="ChEBI" id="CHEBI:15378"/>
        <dbReference type="ChEBI" id="CHEBI:30616"/>
        <dbReference type="ChEBI" id="CHEBI:74551"/>
        <dbReference type="ChEBI" id="CHEBI:75447"/>
        <dbReference type="ChEBI" id="CHEBI:456216"/>
    </reaction>
    <physiologicalReaction direction="left-to-right" evidence="34">
        <dbReference type="Rhea" id="RHEA:43421"/>
    </physiologicalReaction>
</comment>
<proteinExistence type="inferred from homology"/>
<evidence type="ECO:0000256" key="33">
    <source>
        <dbReference type="ARBA" id="ARBA00049500"/>
    </source>
</evidence>
<dbReference type="PANTHER" id="PTHR11255">
    <property type="entry name" value="DIACYLGLYCEROL KINASE"/>
    <property type="match status" value="1"/>
</dbReference>
<comment type="catalytic activity">
    <reaction evidence="37">
        <text>1-hexadecanoyl-2-(5Z,8Z,11Z,14Z-eicosatetraenoyl)-sn-glycerol + ATP = 1-hexadecanoyl-2-(5Z,8Z,11Z,14Z-eicosatetraenoyl)-sn-glycero-3-phosphate + ADP + H(+)</text>
        <dbReference type="Rhea" id="RHEA:40335"/>
        <dbReference type="ChEBI" id="CHEBI:15378"/>
        <dbReference type="ChEBI" id="CHEBI:30616"/>
        <dbReference type="ChEBI" id="CHEBI:72864"/>
        <dbReference type="ChEBI" id="CHEBI:77096"/>
        <dbReference type="ChEBI" id="CHEBI:456216"/>
    </reaction>
    <physiologicalReaction direction="left-to-right" evidence="37">
        <dbReference type="Rhea" id="RHEA:40336"/>
    </physiologicalReaction>
</comment>
<evidence type="ECO:0000256" key="27">
    <source>
        <dbReference type="ARBA" id="ARBA00034614"/>
    </source>
</evidence>
<feature type="compositionally biased region" description="Low complexity" evidence="44">
    <location>
        <begin position="112"/>
        <end position="123"/>
    </location>
</feature>
<evidence type="ECO:0000256" key="28">
    <source>
        <dbReference type="ARBA" id="ARBA00034624"/>
    </source>
</evidence>
<dbReference type="SMART" id="SM00045">
    <property type="entry name" value="DAGKa"/>
    <property type="match status" value="1"/>
</dbReference>
<dbReference type="InterPro" id="IPR047484">
    <property type="entry name" value="C1_DGKzeta_rpt2"/>
</dbReference>
<reference evidence="46" key="1">
    <citation type="submission" date="2023-06" db="EMBL/GenBank/DDBJ databases">
        <title>Male Hemibagrus guttatus genome.</title>
        <authorList>
            <person name="Bian C."/>
        </authorList>
    </citation>
    <scope>NUCLEOTIDE SEQUENCE</scope>
    <source>
        <strain evidence="46">Male_cb2023</strain>
        <tissue evidence="46">Muscle</tissue>
    </source>
</reference>
<dbReference type="SMART" id="SM00248">
    <property type="entry name" value="ANK"/>
    <property type="match status" value="3"/>
</dbReference>
<evidence type="ECO:0000313" key="46">
    <source>
        <dbReference type="EMBL" id="KAK3509999.1"/>
    </source>
</evidence>
<dbReference type="Gene3D" id="3.40.50.10330">
    <property type="entry name" value="Probable inorganic polyphosphate/atp-NAD kinase, domain 1"/>
    <property type="match status" value="1"/>
</dbReference>
<dbReference type="Proteomes" id="UP001274896">
    <property type="component" value="Unassembled WGS sequence"/>
</dbReference>
<dbReference type="Pfam" id="PF23578">
    <property type="entry name" value="DGKI"/>
    <property type="match status" value="1"/>
</dbReference>
<sequence length="1212" mass="136342">TMDTFFRRHFRGRCREAIRRRHSSMAVPASKVRRRSSAGLPSADLMQRRRSSVQLQANAVVHKSSAATQKNTGRQKHCSIPAQLLGPSLLLASVIQMSEKKEIEEGGEGGQSPASDSQSNSSWEEPEESEIEHCESWLTQSMLIAEKIQPRPFIRAPRCLRRNSSHLLPAEAVYHGPGYYGLYGRYRRNSQTWRATNVGGPVWAGRRSSVASRTYRLSSPWWQGMYYNPESDTWSGFLSYVRKAIAKSGLQHLPSQPSSSLLAKCDSDREIRSTVDWSESALYGEHIWFETNVSGDFCYVGEQYCYAKTLQKSVARKKCAACKIVVHNICIEQLEKINFRCKPSFRESGSRNIREPTIVRHHWVHRRRQEGKCKQCGKGFQQKFAFHSKEIVAISCSWCKQAYHNKVTCFMLQQIEEPCSLGAHAAVIVPPTWIIRVRRPQSSLKSSKKKKRTSFKRKSSKKGAEESRWKPFIVRPIPSQLMKPLLVFVNPKSGGNQGAKIIQSFMWYLNPRQVFDLSQGGPKEGLEMYRKVHNLRILACGGDGTVGWILSTLDQLQLNPQPAVAVLPLGTGNDLARTLNWGGGYTDEPVCKILSHVEDGNIVQLDRWNLVVEPNTEAGPEEKDEQVTDKLPLDVFNNYFSLGFDAHVTLEFHESREANPEKFNSRFRNKMFYAGTAFSDFLMGSSKDLAKHIKVVCDGVDLTSKVQELKLQCLVFLNIPRYCAGTMPWGNPSEHHDFEPQRHDDGCIEVIGFTMTSLATLQVGGHGERLNQCREVTLTTYKSIPMQVDGEPCKLAPSTIHISLRNQANMVQKTKRRTSIPLLNDQQPTPERLRICVNRISMHAYEDLHYHKDKLKEASIPLGIIVIPGDSDLETCRVQIEKLQEDFVSCHPSLQRLMLQEGDETKTKTLSCQRLSPKWCFLDSTTADRFYRIDRAQEHLHYVTEISQDELFILDPELVVTESVSTSPGMPDLVDSSAEISSAQHKFAFPSTSSSPPSSPTHRIAELQKTSQRKRVSSDSSVAEALAHSGSFQTDKPALCRAGGVHRSNTTAADFNQANRSEKNAVSVSSPVSADVLIECVKNKDHQRLKELHKQGADLCVQDSAGCTLLHHAVNVASKEIVKYIIDNAPTDILDVTETENGETVLHKAASLCQRTICHYLVEAGASLMKTDLQGDTPKHRAEKAKDAELAAYLENRQHYQMIQREDQETAV</sequence>
<dbReference type="InterPro" id="IPR000756">
    <property type="entry name" value="Diacylglycerol_kin_accessory"/>
</dbReference>
<evidence type="ECO:0000256" key="31">
    <source>
        <dbReference type="ARBA" id="ARBA00034642"/>
    </source>
</evidence>
<dbReference type="SMART" id="SM00109">
    <property type="entry name" value="C1"/>
    <property type="match status" value="2"/>
</dbReference>
<dbReference type="Gene3D" id="3.30.60.20">
    <property type="match status" value="1"/>
</dbReference>
<dbReference type="PANTHER" id="PTHR11255:SF43">
    <property type="entry name" value="DIACYLGLYCEROL KINASE ZETA"/>
    <property type="match status" value="1"/>
</dbReference>
<dbReference type="SMART" id="SM00046">
    <property type="entry name" value="DAGKc"/>
    <property type="match status" value="1"/>
</dbReference>
<dbReference type="EMBL" id="JAUCMX010000026">
    <property type="protein sequence ID" value="KAK3509999.1"/>
    <property type="molecule type" value="Genomic_DNA"/>
</dbReference>
<comment type="similarity">
    <text evidence="6 43">Belongs to the eukaryotic diacylglycerol kinase family.</text>
</comment>
<dbReference type="CDD" id="cd20849">
    <property type="entry name" value="C1_DGKzeta_rpt1"/>
    <property type="match status" value="1"/>
</dbReference>
<keyword evidence="7" id="KW-1003">Cell membrane</keyword>
<dbReference type="FunFam" id="2.60.200.40:FF:000002">
    <property type="entry name" value="Diacylglycerol kinase"/>
    <property type="match status" value="1"/>
</dbReference>
<keyword evidence="13 43" id="KW-0547">Nucleotide-binding</keyword>
<dbReference type="GO" id="GO:0007200">
    <property type="term" value="P:phospholipase C-activating G protein-coupled receptor signaling pathway"/>
    <property type="evidence" value="ECO:0007669"/>
    <property type="project" value="InterPro"/>
</dbReference>
<comment type="pathway">
    <text evidence="5">Lipid metabolism; glycerolipid metabolism.</text>
</comment>
<keyword evidence="14" id="KW-0863">Zinc-finger</keyword>
<dbReference type="InterPro" id="IPR002219">
    <property type="entry name" value="PKC_DAG/PE"/>
</dbReference>
<comment type="catalytic activity">
    <reaction evidence="35">
        <text>1,2-di-(5Z,8Z,11Z,14Z)-eicosatetraenoyl-sn-glycerol + ATP = 1,2-di-(5Z,8Z,11Z,14Z)-eicosatetraenoyl-sn-glycero-3-phosphate + ADP + H(+)</text>
        <dbReference type="Rhea" id="RHEA:40351"/>
        <dbReference type="ChEBI" id="CHEBI:15378"/>
        <dbReference type="ChEBI" id="CHEBI:30616"/>
        <dbReference type="ChEBI" id="CHEBI:77125"/>
        <dbReference type="ChEBI" id="CHEBI:77126"/>
        <dbReference type="ChEBI" id="CHEBI:456216"/>
    </reaction>
    <physiologicalReaction direction="left-to-right" evidence="35">
        <dbReference type="Rhea" id="RHEA:40352"/>
    </physiologicalReaction>
</comment>